<feature type="transmembrane region" description="Helical" evidence="5">
    <location>
        <begin position="96"/>
        <end position="115"/>
    </location>
</feature>
<dbReference type="GO" id="GO:0016020">
    <property type="term" value="C:membrane"/>
    <property type="evidence" value="ECO:0007669"/>
    <property type="project" value="UniProtKB-SubCell"/>
</dbReference>
<dbReference type="PANTHER" id="PTHR43373">
    <property type="entry name" value="NA(+)/H(+) ANTIPORTER SUBUNIT"/>
    <property type="match status" value="1"/>
</dbReference>
<reference evidence="8 9" key="1">
    <citation type="submission" date="2018-06" db="EMBL/GenBank/DDBJ databases">
        <title>Extensive metabolic versatility and redundancy in microbially diverse, dynamic hydrothermal sediments.</title>
        <authorList>
            <person name="Dombrowski N."/>
            <person name="Teske A."/>
            <person name="Baker B.J."/>
        </authorList>
    </citation>
    <scope>NUCLEOTIDE SEQUENCE [LARGE SCALE GENOMIC DNA]</scope>
    <source>
        <strain evidence="8">B66_G16</strain>
    </source>
</reference>
<dbReference type="Pfam" id="PF00662">
    <property type="entry name" value="Proton_antipo_N"/>
    <property type="match status" value="1"/>
</dbReference>
<dbReference type="Pfam" id="PF00361">
    <property type="entry name" value="Proton_antipo_M"/>
    <property type="match status" value="1"/>
</dbReference>
<feature type="transmembrane region" description="Helical" evidence="5">
    <location>
        <begin position="284"/>
        <end position="312"/>
    </location>
</feature>
<feature type="transmembrane region" description="Helical" evidence="5">
    <location>
        <begin position="190"/>
        <end position="206"/>
    </location>
</feature>
<protein>
    <submittedName>
        <fullName evidence="8">NADH-quinone oxidoreductase subunit L</fullName>
    </submittedName>
</protein>
<comment type="subcellular location">
    <subcellularLocation>
        <location evidence="1">Membrane</location>
        <topology evidence="1">Multi-pass membrane protein</topology>
    </subcellularLocation>
</comment>
<organism evidence="8 9">
    <name type="scientific">Thermoproteota archaeon</name>
    <dbReference type="NCBI Taxonomy" id="2056631"/>
    <lineage>
        <taxon>Archaea</taxon>
        <taxon>Thermoproteota</taxon>
    </lineage>
</organism>
<feature type="transmembrane region" description="Helical" evidence="5">
    <location>
        <begin position="377"/>
        <end position="400"/>
    </location>
</feature>
<feature type="transmembrane region" description="Helical" evidence="5">
    <location>
        <begin position="548"/>
        <end position="575"/>
    </location>
</feature>
<keyword evidence="2 5" id="KW-0812">Transmembrane</keyword>
<feature type="transmembrane region" description="Helical" evidence="5">
    <location>
        <begin position="39"/>
        <end position="59"/>
    </location>
</feature>
<dbReference type="PANTHER" id="PTHR43373:SF1">
    <property type="entry name" value="NA(+)_H(+) ANTIPORTER SUBUNIT A"/>
    <property type="match status" value="1"/>
</dbReference>
<feature type="transmembrane region" description="Helical" evidence="5">
    <location>
        <begin position="253"/>
        <end position="272"/>
    </location>
</feature>
<gene>
    <name evidence="8" type="ORF">DRJ31_01580</name>
</gene>
<accession>A0A497EUQ8</accession>
<dbReference type="InterPro" id="IPR001750">
    <property type="entry name" value="ND/Mrp_TM"/>
</dbReference>
<evidence type="ECO:0000256" key="1">
    <source>
        <dbReference type="ARBA" id="ARBA00004141"/>
    </source>
</evidence>
<feature type="transmembrane region" description="Helical" evidence="5">
    <location>
        <begin position="71"/>
        <end position="89"/>
    </location>
</feature>
<evidence type="ECO:0000256" key="3">
    <source>
        <dbReference type="ARBA" id="ARBA00022989"/>
    </source>
</evidence>
<sequence length="645" mass="70848">MLLEADGLSAQPLATSLIVLPVILAIISAFSYNKALRYAVVYSTFILLTLISAWLLTYGPFTLTYPPSADLLVTILDFLLLFYFLYIGFIRKHVLVILLTLLQIAPLAYFEAIAHEIHVSPTIIVDYLSITMCLIICVIGSLICVYALSYMEEHEEHLHLKKTRQPRFFFYMILFLGAMNGVVLSNNVYWLYFFWEVTTLCCYQLIRHDETEQAEKNALLALWMGLIGGVAFVVAMFVGLLELNTLAIFDILRAHPSIFSALFLALLSLAAFTKSAQVPFHSWLLGAMIAPTPVSALLHSSTMVKAGVYLILRIAPGLRLLTPLSYAVASVGALSFLTTSILAISQRESKRILAYSTIGNLGLIILCAGINTPLTLLAAMLLLVFHAMSKGLLFLGAGIVENRVLTRNIEDWEGLLMKYPLTTTIMLIGMAMMFLPPFGMLLGKWLAIEAVASSPISAAISFVIILVIGGAATTLFWSKWMAHMLCHPPTLKQLKVEKLPIPYIVSTFSITALDIIFSALAAIIVAALALPALKPWYSIGLSLPLLNILLSVGSFVTWPLMAALALVLIIAWAIAKSKKGIVAPPYLCGEHIEQDPYSFTTTADKPIRFDVANIFFDKSLGEPRLNKIITAIGVLLLILVFSAVV</sequence>
<evidence type="ECO:0000313" key="8">
    <source>
        <dbReference type="EMBL" id="RLE50368.1"/>
    </source>
</evidence>
<dbReference type="AlphaFoldDB" id="A0A497EUQ8"/>
<dbReference type="EMBL" id="QMQV01000007">
    <property type="protein sequence ID" value="RLE50368.1"/>
    <property type="molecule type" value="Genomic_DNA"/>
</dbReference>
<feature type="transmembrane region" description="Helical" evidence="5">
    <location>
        <begin position="499"/>
        <end position="528"/>
    </location>
</feature>
<dbReference type="Proteomes" id="UP000278475">
    <property type="component" value="Unassembled WGS sequence"/>
</dbReference>
<feature type="transmembrane region" description="Helical" evidence="5">
    <location>
        <begin position="324"/>
        <end position="345"/>
    </location>
</feature>
<feature type="transmembrane region" description="Helical" evidence="5">
    <location>
        <begin position="352"/>
        <end position="371"/>
    </location>
</feature>
<dbReference type="PRINTS" id="PR01434">
    <property type="entry name" value="NADHDHGNASE5"/>
</dbReference>
<proteinExistence type="predicted"/>
<keyword evidence="3 5" id="KW-1133">Transmembrane helix</keyword>
<feature type="transmembrane region" description="Helical" evidence="5">
    <location>
        <begin position="455"/>
        <end position="478"/>
    </location>
</feature>
<evidence type="ECO:0000259" key="7">
    <source>
        <dbReference type="Pfam" id="PF00662"/>
    </source>
</evidence>
<dbReference type="InterPro" id="IPR001516">
    <property type="entry name" value="Proton_antipo_N"/>
</dbReference>
<evidence type="ECO:0000313" key="9">
    <source>
        <dbReference type="Proteomes" id="UP000278475"/>
    </source>
</evidence>
<evidence type="ECO:0000256" key="4">
    <source>
        <dbReference type="ARBA" id="ARBA00023136"/>
    </source>
</evidence>
<feature type="domain" description="NADH:quinone oxidoreductase/Mrp antiporter transmembrane" evidence="6">
    <location>
        <begin position="185"/>
        <end position="465"/>
    </location>
</feature>
<evidence type="ECO:0000256" key="5">
    <source>
        <dbReference type="SAM" id="Phobius"/>
    </source>
</evidence>
<feature type="transmembrane region" description="Helical" evidence="5">
    <location>
        <begin position="127"/>
        <end position="148"/>
    </location>
</feature>
<dbReference type="InterPro" id="IPR050616">
    <property type="entry name" value="CPA3_Na-H_Antiporter_A"/>
</dbReference>
<feature type="transmembrane region" description="Helical" evidence="5">
    <location>
        <begin position="625"/>
        <end position="644"/>
    </location>
</feature>
<feature type="transmembrane region" description="Helical" evidence="5">
    <location>
        <begin position="168"/>
        <end position="184"/>
    </location>
</feature>
<comment type="caution">
    <text evidence="8">The sequence shown here is derived from an EMBL/GenBank/DDBJ whole genome shotgun (WGS) entry which is preliminary data.</text>
</comment>
<feature type="domain" description="NADH-Ubiquinone oxidoreductase (complex I) chain 5 N-terminal" evidence="7">
    <location>
        <begin position="116"/>
        <end position="157"/>
    </location>
</feature>
<evidence type="ECO:0000259" key="6">
    <source>
        <dbReference type="Pfam" id="PF00361"/>
    </source>
</evidence>
<feature type="transmembrane region" description="Helical" evidence="5">
    <location>
        <begin position="12"/>
        <end position="32"/>
    </location>
</feature>
<evidence type="ECO:0000256" key="2">
    <source>
        <dbReference type="ARBA" id="ARBA00022692"/>
    </source>
</evidence>
<feature type="transmembrane region" description="Helical" evidence="5">
    <location>
        <begin position="218"/>
        <end position="241"/>
    </location>
</feature>
<feature type="transmembrane region" description="Helical" evidence="5">
    <location>
        <begin position="421"/>
        <end position="443"/>
    </location>
</feature>
<name>A0A497EUQ8_9CREN</name>
<keyword evidence="4 5" id="KW-0472">Membrane</keyword>